<keyword evidence="5" id="KW-1185">Reference proteome</keyword>
<dbReference type="KEGG" id="cbr:CBG_27371"/>
<protein>
    <submittedName>
        <fullName evidence="4">Protein CBG27371</fullName>
    </submittedName>
</protein>
<keyword evidence="2" id="KW-0804">Transcription</keyword>
<dbReference type="RefSeq" id="XP_045098568.1">
    <property type="nucleotide sequence ID" value="XM_045237278.1"/>
</dbReference>
<dbReference type="InParanoid" id="B6IGH1"/>
<reference evidence="4 5" key="1">
    <citation type="journal article" date="2003" name="PLoS Biol.">
        <title>The genome sequence of Caenorhabditis briggsae: a platform for comparative genomics.</title>
        <authorList>
            <person name="Stein L.D."/>
            <person name="Bao Z."/>
            <person name="Blasiar D."/>
            <person name="Blumenthal T."/>
            <person name="Brent M.R."/>
            <person name="Chen N."/>
            <person name="Chinwalla A."/>
            <person name="Clarke L."/>
            <person name="Clee C."/>
            <person name="Coghlan A."/>
            <person name="Coulson A."/>
            <person name="D'Eustachio P."/>
            <person name="Fitch D.H."/>
            <person name="Fulton L.A."/>
            <person name="Fulton R.E."/>
            <person name="Griffiths-Jones S."/>
            <person name="Harris T.W."/>
            <person name="Hillier L.W."/>
            <person name="Kamath R."/>
            <person name="Kuwabara P.E."/>
            <person name="Mardis E.R."/>
            <person name="Marra M.A."/>
            <person name="Miner T.L."/>
            <person name="Minx P."/>
            <person name="Mullikin J.C."/>
            <person name="Plumb R.W."/>
            <person name="Rogers J."/>
            <person name="Schein J.E."/>
            <person name="Sohrmann M."/>
            <person name="Spieth J."/>
            <person name="Stajich J.E."/>
            <person name="Wei C."/>
            <person name="Willey D."/>
            <person name="Wilson R.K."/>
            <person name="Durbin R."/>
            <person name="Waterston R.H."/>
        </authorList>
    </citation>
    <scope>NUCLEOTIDE SEQUENCE [LARGE SCALE GENOMIC DNA]</scope>
    <source>
        <strain evidence="4 5">AF16</strain>
    </source>
</reference>
<dbReference type="SUPFAM" id="SSF48508">
    <property type="entry name" value="Nuclear receptor ligand-binding domain"/>
    <property type="match status" value="1"/>
</dbReference>
<accession>B6IGH1</accession>
<evidence type="ECO:0000256" key="2">
    <source>
        <dbReference type="ARBA" id="ARBA00023163"/>
    </source>
</evidence>
<dbReference type="AlphaFoldDB" id="B6IGH1"/>
<evidence type="ECO:0000256" key="1">
    <source>
        <dbReference type="ARBA" id="ARBA00023015"/>
    </source>
</evidence>
<name>B6IGH1_CAEBR</name>
<organism evidence="4 5">
    <name type="scientific">Caenorhabditis briggsae</name>
    <dbReference type="NCBI Taxonomy" id="6238"/>
    <lineage>
        <taxon>Eukaryota</taxon>
        <taxon>Metazoa</taxon>
        <taxon>Ecdysozoa</taxon>
        <taxon>Nematoda</taxon>
        <taxon>Chromadorea</taxon>
        <taxon>Rhabditida</taxon>
        <taxon>Rhabditina</taxon>
        <taxon>Rhabditomorpha</taxon>
        <taxon>Rhabditoidea</taxon>
        <taxon>Rhabditidae</taxon>
        <taxon>Peloderinae</taxon>
        <taxon>Caenorhabditis</taxon>
    </lineage>
</organism>
<evidence type="ECO:0000256" key="3">
    <source>
        <dbReference type="ARBA" id="ARBA00023170"/>
    </source>
</evidence>
<dbReference type="InterPro" id="IPR035500">
    <property type="entry name" value="NHR-like_dom_sf"/>
</dbReference>
<sequence length="112" mass="12417">MASIIQCSSKNAKISSLKTSLFITVPDLSYNAQVILTNDRCRIVNVLFDHCLRNTKNGPSRLAELLGIFSVLESQQNMQRASYTLSIAPFISPTFRKTIGFVDEIFSLGTLS</sequence>
<dbReference type="CTD" id="68918824"/>
<keyword evidence="1" id="KW-0805">Transcription regulation</keyword>
<dbReference type="STRING" id="6238.B6IGH1"/>
<dbReference type="HOGENOM" id="CLU_2148072_0_0_1"/>
<dbReference type="Proteomes" id="UP000008549">
    <property type="component" value="Unassembled WGS sequence"/>
</dbReference>
<evidence type="ECO:0000313" key="5">
    <source>
        <dbReference type="Proteomes" id="UP000008549"/>
    </source>
</evidence>
<gene>
    <name evidence="4" type="ORF">CBG27371</name>
    <name evidence="4" type="ORF">CBG_27371</name>
</gene>
<evidence type="ECO:0000313" key="4">
    <source>
        <dbReference type="EMBL" id="CAR99001.1"/>
    </source>
</evidence>
<reference evidence="4 5" key="2">
    <citation type="journal article" date="2011" name="PLoS Genet.">
        <title>Caenorhabditis briggsae recombinant inbred line genotypes reveal inter-strain incompatibility and the evolution of recombination.</title>
        <authorList>
            <person name="Ross J.A."/>
            <person name="Koboldt D.C."/>
            <person name="Staisch J.E."/>
            <person name="Chamberlin H.M."/>
            <person name="Gupta B.P."/>
            <person name="Miller R.D."/>
            <person name="Baird S.E."/>
            <person name="Haag E.S."/>
        </authorList>
    </citation>
    <scope>NUCLEOTIDE SEQUENCE [LARGE SCALE GENOMIC DNA]</scope>
    <source>
        <strain evidence="4 5">AF16</strain>
    </source>
</reference>
<keyword evidence="3" id="KW-0675">Receptor</keyword>
<dbReference type="EMBL" id="HE601320">
    <property type="protein sequence ID" value="CAR99001.1"/>
    <property type="molecule type" value="Genomic_DNA"/>
</dbReference>
<proteinExistence type="predicted"/>
<dbReference type="GeneID" id="68918824"/>